<accession>A0ABS3AQM8</accession>
<evidence type="ECO:0000256" key="2">
    <source>
        <dbReference type="ARBA" id="ARBA00006464"/>
    </source>
</evidence>
<dbReference type="EMBL" id="JAFITR010000012">
    <property type="protein sequence ID" value="MBN4066630.1"/>
    <property type="molecule type" value="Genomic_DNA"/>
</dbReference>
<evidence type="ECO:0000313" key="10">
    <source>
        <dbReference type="EMBL" id="MBN4066630.1"/>
    </source>
</evidence>
<evidence type="ECO:0000256" key="4">
    <source>
        <dbReference type="ARBA" id="ARBA00022679"/>
    </source>
</evidence>
<name>A0ABS3AQM8_9BACT</name>
<feature type="domain" description="Bacterial sugar transferase" evidence="9">
    <location>
        <begin position="27"/>
        <end position="219"/>
    </location>
</feature>
<evidence type="ECO:0000256" key="8">
    <source>
        <dbReference type="SAM" id="Phobius"/>
    </source>
</evidence>
<comment type="similarity">
    <text evidence="2">Belongs to the bacterial sugar transferase family.</text>
</comment>
<evidence type="ECO:0000256" key="3">
    <source>
        <dbReference type="ARBA" id="ARBA00022475"/>
    </source>
</evidence>
<keyword evidence="4 10" id="KW-0808">Transferase</keyword>
<organism evidence="10 11">
    <name type="scientific">Simkania negevensis</name>
    <dbReference type="NCBI Taxonomy" id="83561"/>
    <lineage>
        <taxon>Bacteria</taxon>
        <taxon>Pseudomonadati</taxon>
        <taxon>Chlamydiota</taxon>
        <taxon>Chlamydiia</taxon>
        <taxon>Parachlamydiales</taxon>
        <taxon>Simkaniaceae</taxon>
        <taxon>Simkania</taxon>
    </lineage>
</organism>
<keyword evidence="11" id="KW-1185">Reference proteome</keyword>
<dbReference type="PANTHER" id="PTHR30576:SF4">
    <property type="entry name" value="UNDECAPRENYL-PHOSPHATE GALACTOSE PHOSPHOTRANSFERASE"/>
    <property type="match status" value="1"/>
</dbReference>
<dbReference type="Pfam" id="PF02397">
    <property type="entry name" value="Bac_transf"/>
    <property type="match status" value="1"/>
</dbReference>
<comment type="caution">
    <text evidence="10">The sequence shown here is derived from an EMBL/GenBank/DDBJ whole genome shotgun (WGS) entry which is preliminary data.</text>
</comment>
<evidence type="ECO:0000256" key="6">
    <source>
        <dbReference type="ARBA" id="ARBA00022989"/>
    </source>
</evidence>
<sequence length="225" mass="25726">MHTVVSSVAPSRFTKALRYAIRQRVRKRIFDLLFSATVLVTLSPLFLFLALLVCCTSRGAPFYSHTRIGRGGRPFRIWKFRSMYKDADGRLATLLAKDDDLRLEWESTQKLKKDPRVTKVGRFLRRISLDELPQFFNVLKGNMSVVGPRPLLAKEITQHFGLHATKVLSVRPGLTGLWQISGRSNTTYEERVSLDLTYINKATFFSDLILVLKTIPVMLFSRGAY</sequence>
<keyword evidence="6 8" id="KW-1133">Transmembrane helix</keyword>
<keyword evidence="3" id="KW-1003">Cell membrane</keyword>
<proteinExistence type="inferred from homology"/>
<evidence type="ECO:0000256" key="5">
    <source>
        <dbReference type="ARBA" id="ARBA00022692"/>
    </source>
</evidence>
<keyword evidence="5 8" id="KW-0812">Transmembrane</keyword>
<dbReference type="InterPro" id="IPR003362">
    <property type="entry name" value="Bact_transf"/>
</dbReference>
<dbReference type="PANTHER" id="PTHR30576">
    <property type="entry name" value="COLANIC BIOSYNTHESIS UDP-GLUCOSE LIPID CARRIER TRANSFERASE"/>
    <property type="match status" value="1"/>
</dbReference>
<dbReference type="Proteomes" id="UP000722121">
    <property type="component" value="Unassembled WGS sequence"/>
</dbReference>
<evidence type="ECO:0000259" key="9">
    <source>
        <dbReference type="Pfam" id="PF02397"/>
    </source>
</evidence>
<keyword evidence="7 8" id="KW-0472">Membrane</keyword>
<feature type="transmembrane region" description="Helical" evidence="8">
    <location>
        <begin position="32"/>
        <end position="53"/>
    </location>
</feature>
<evidence type="ECO:0000256" key="1">
    <source>
        <dbReference type="ARBA" id="ARBA00004236"/>
    </source>
</evidence>
<evidence type="ECO:0000313" key="11">
    <source>
        <dbReference type="Proteomes" id="UP000722121"/>
    </source>
</evidence>
<reference evidence="10 11" key="1">
    <citation type="submission" date="2021-02" db="EMBL/GenBank/DDBJ databases">
        <title>Activity-based single-cell genomes from oceanic crustal fluid captures similar information to metagenomic and metatranscriptomic surveys with orders of magnitude less sampling.</title>
        <authorList>
            <person name="D'Angelo T.S."/>
            <person name="Orcutt B.N."/>
        </authorList>
    </citation>
    <scope>NUCLEOTIDE SEQUENCE [LARGE SCALE GENOMIC DNA]</scope>
    <source>
        <strain evidence="10">AH-315-G07</strain>
    </source>
</reference>
<dbReference type="GO" id="GO:0016740">
    <property type="term" value="F:transferase activity"/>
    <property type="evidence" value="ECO:0007669"/>
    <property type="project" value="UniProtKB-KW"/>
</dbReference>
<evidence type="ECO:0000256" key="7">
    <source>
        <dbReference type="ARBA" id="ARBA00023136"/>
    </source>
</evidence>
<gene>
    <name evidence="10" type="ORF">JYU14_00925</name>
</gene>
<protein>
    <submittedName>
        <fullName evidence="10">Sugar transferase</fullName>
    </submittedName>
</protein>
<comment type="subcellular location">
    <subcellularLocation>
        <location evidence="1">Cell membrane</location>
    </subcellularLocation>
</comment>